<feature type="region of interest" description="Disordered" evidence="1">
    <location>
        <begin position="503"/>
        <end position="685"/>
    </location>
</feature>
<gene>
    <name evidence="2" type="ORF">M011DRAFT_174405</name>
</gene>
<feature type="region of interest" description="Disordered" evidence="1">
    <location>
        <begin position="916"/>
        <end position="1003"/>
    </location>
</feature>
<feature type="compositionally biased region" description="Basic and acidic residues" evidence="1">
    <location>
        <begin position="828"/>
        <end position="845"/>
    </location>
</feature>
<evidence type="ECO:0000313" key="3">
    <source>
        <dbReference type="Proteomes" id="UP000799440"/>
    </source>
</evidence>
<reference evidence="2" key="1">
    <citation type="journal article" date="2020" name="Stud. Mycol.">
        <title>101 Dothideomycetes genomes: a test case for predicting lifestyles and emergence of pathogens.</title>
        <authorList>
            <person name="Haridas S."/>
            <person name="Albert R."/>
            <person name="Binder M."/>
            <person name="Bloem J."/>
            <person name="Labutti K."/>
            <person name="Salamov A."/>
            <person name="Andreopoulos B."/>
            <person name="Baker S."/>
            <person name="Barry K."/>
            <person name="Bills G."/>
            <person name="Bluhm B."/>
            <person name="Cannon C."/>
            <person name="Castanera R."/>
            <person name="Culley D."/>
            <person name="Daum C."/>
            <person name="Ezra D."/>
            <person name="Gonzalez J."/>
            <person name="Henrissat B."/>
            <person name="Kuo A."/>
            <person name="Liang C."/>
            <person name="Lipzen A."/>
            <person name="Lutzoni F."/>
            <person name="Magnuson J."/>
            <person name="Mondo S."/>
            <person name="Nolan M."/>
            <person name="Ohm R."/>
            <person name="Pangilinan J."/>
            <person name="Park H.-J."/>
            <person name="Ramirez L."/>
            <person name="Alfaro M."/>
            <person name="Sun H."/>
            <person name="Tritt A."/>
            <person name="Yoshinaga Y."/>
            <person name="Zwiers L.-H."/>
            <person name="Turgeon B."/>
            <person name="Goodwin S."/>
            <person name="Spatafora J."/>
            <person name="Crous P."/>
            <person name="Grigoriev I."/>
        </authorList>
    </citation>
    <scope>NUCLEOTIDE SEQUENCE</scope>
    <source>
        <strain evidence="2">CBS 119925</strain>
    </source>
</reference>
<proteinExistence type="predicted"/>
<name>A0A6A6VKB4_9PLEO</name>
<protein>
    <submittedName>
        <fullName evidence="2">Uncharacterized protein</fullName>
    </submittedName>
</protein>
<dbReference type="AlphaFoldDB" id="A0A6A6VKB4"/>
<feature type="compositionally biased region" description="Low complexity" evidence="1">
    <location>
        <begin position="976"/>
        <end position="987"/>
    </location>
</feature>
<feature type="compositionally biased region" description="Pro residues" evidence="1">
    <location>
        <begin position="604"/>
        <end position="636"/>
    </location>
</feature>
<feature type="compositionally biased region" description="Polar residues" evidence="1">
    <location>
        <begin position="858"/>
        <end position="867"/>
    </location>
</feature>
<evidence type="ECO:0000313" key="2">
    <source>
        <dbReference type="EMBL" id="KAF2750563.1"/>
    </source>
</evidence>
<feature type="compositionally biased region" description="Polar residues" evidence="1">
    <location>
        <begin position="262"/>
        <end position="276"/>
    </location>
</feature>
<feature type="compositionally biased region" description="Low complexity" evidence="1">
    <location>
        <begin position="994"/>
        <end position="1003"/>
    </location>
</feature>
<sequence length="1047" mass="111332">MANPTDPNAPKNMEEITRAYNEFMGIGNTGNNTSTLPGVSPGAPVGGPFGMGAGQNMMGAGMDAQMWGMGMQGPYGYGGGYGGGFGTGGYGGAGAYGGDGYGWPQAPTQTTGAPMAAGTSQVQGQLVPFAPTLPTAGTSTALMPIPGTSAGTTMAGQLQSGTTYLIPLHPSDVAANGVTPTGYLIPIQDTKMSTKPPGYISVPRSYTTSAKGPAMAAYSAAWATDASAAAPPPPTTQFPSSMSAPPPTSYPPPTVPTTSLSARGTSARATNGSVRTDMSAAPPPVGGEKKSSERWQVFEYEYPGPPPPVLAPPAPAPPTPPVTVEVPPPPVLLCHTCSNCHRLRSAAYHRSHPVIPGEAIEESMCRRCVKKCLKRVVRVRTCVADDGADCAWLSGDDDIRGRRRSRFSSFRDGDWEVEDDRDRVVIRHHRSRSFPRRSHSTGGLKIVHDPQSSVGVGLGVLQDERVIPDWYGTGKVRVRYVSASPPRERARVGEVRVRRYWNDDVEEGGDAGPPSLPPPPPAGEEYVVYTHTREAASAPPPPPPPVSASKHSAATVLDDPNALPPPPLPTSTPTKYKVRGSYYTRDIDEKPAHQPAVSSVDPFYIPPPPPLPVGPYPPPPPEMPIPVEELPPPPMPSRSRSILKPTPAPSSAKSRYDRHLSGESMHVEIGAPTVTFRSSRTRSPGAGEEFVYRRVRRVGNPYVEENEEEVEVAEEPVNVKGGERVNLVYRYGRGSGKGRVYTDDEADEESNGGYAPLPPKVPSVPSVSTATDREYLPLRSESDQHFRFREVRGPRDGGRVVSANASAKAGGGSGRQSVRASARAVSAKHSDREKGSGRLEYRYVHAPDPSPSPPPPRTSMSMARNTPSRLSASRRSSRYVQPEPEHLDAPSDSGTIEGIPRGMERVRVRYVCADYEPASHSPGLSAPPATSRPKSNGSGRTRGSGASRSSARVFEAGSRQSGSGYAKNVYEEEDVTATGSTSSASEAGDGGRGASARAFRGAEAGYREGEREIVEVRTWRGVDERGERVRWVEERRVGGMSGGVRDV</sequence>
<dbReference type="OrthoDB" id="5415512at2759"/>
<feature type="compositionally biased region" description="Pro residues" evidence="1">
    <location>
        <begin position="244"/>
        <end position="255"/>
    </location>
</feature>
<feature type="compositionally biased region" description="Low complexity" evidence="1">
    <location>
        <begin position="935"/>
        <end position="952"/>
    </location>
</feature>
<feature type="compositionally biased region" description="Low complexity" evidence="1">
    <location>
        <begin position="815"/>
        <end position="827"/>
    </location>
</feature>
<feature type="region of interest" description="Disordered" evidence="1">
    <location>
        <begin position="226"/>
        <end position="290"/>
    </location>
</feature>
<feature type="region of interest" description="Disordered" evidence="1">
    <location>
        <begin position="733"/>
        <end position="901"/>
    </location>
</feature>
<organism evidence="2 3">
    <name type="scientific">Sporormia fimetaria CBS 119925</name>
    <dbReference type="NCBI Taxonomy" id="1340428"/>
    <lineage>
        <taxon>Eukaryota</taxon>
        <taxon>Fungi</taxon>
        <taxon>Dikarya</taxon>
        <taxon>Ascomycota</taxon>
        <taxon>Pezizomycotina</taxon>
        <taxon>Dothideomycetes</taxon>
        <taxon>Pleosporomycetidae</taxon>
        <taxon>Pleosporales</taxon>
        <taxon>Sporormiaceae</taxon>
        <taxon>Sporormia</taxon>
    </lineage>
</organism>
<dbReference type="Proteomes" id="UP000799440">
    <property type="component" value="Unassembled WGS sequence"/>
</dbReference>
<evidence type="ECO:0000256" key="1">
    <source>
        <dbReference type="SAM" id="MobiDB-lite"/>
    </source>
</evidence>
<feature type="compositionally biased region" description="Pro residues" evidence="1">
    <location>
        <begin position="848"/>
        <end position="857"/>
    </location>
</feature>
<keyword evidence="3" id="KW-1185">Reference proteome</keyword>
<feature type="compositionally biased region" description="Basic and acidic residues" evidence="1">
    <location>
        <begin position="771"/>
        <end position="798"/>
    </location>
</feature>
<accession>A0A6A6VKB4</accession>
<dbReference type="EMBL" id="MU006563">
    <property type="protein sequence ID" value="KAF2750563.1"/>
    <property type="molecule type" value="Genomic_DNA"/>
</dbReference>